<dbReference type="AlphaFoldDB" id="A0A6A6W1J8"/>
<evidence type="ECO:0000313" key="3">
    <source>
        <dbReference type="Proteomes" id="UP000799437"/>
    </source>
</evidence>
<keyword evidence="3" id="KW-1185">Reference proteome</keyword>
<dbReference type="Proteomes" id="UP000799437">
    <property type="component" value="Unassembled WGS sequence"/>
</dbReference>
<feature type="region of interest" description="Disordered" evidence="1">
    <location>
        <begin position="32"/>
        <end position="56"/>
    </location>
</feature>
<feature type="region of interest" description="Disordered" evidence="1">
    <location>
        <begin position="177"/>
        <end position="198"/>
    </location>
</feature>
<protein>
    <submittedName>
        <fullName evidence="2">Uncharacterized protein</fullName>
    </submittedName>
</protein>
<dbReference type="GeneID" id="54490689"/>
<gene>
    <name evidence="2" type="ORF">EJ05DRAFT_540959</name>
</gene>
<reference evidence="2" key="1">
    <citation type="journal article" date="2020" name="Stud. Mycol.">
        <title>101 Dothideomycetes genomes: a test case for predicting lifestyles and emergence of pathogens.</title>
        <authorList>
            <person name="Haridas S."/>
            <person name="Albert R."/>
            <person name="Binder M."/>
            <person name="Bloem J."/>
            <person name="Labutti K."/>
            <person name="Salamov A."/>
            <person name="Andreopoulos B."/>
            <person name="Baker S."/>
            <person name="Barry K."/>
            <person name="Bills G."/>
            <person name="Bluhm B."/>
            <person name="Cannon C."/>
            <person name="Castanera R."/>
            <person name="Culley D."/>
            <person name="Daum C."/>
            <person name="Ezra D."/>
            <person name="Gonzalez J."/>
            <person name="Henrissat B."/>
            <person name="Kuo A."/>
            <person name="Liang C."/>
            <person name="Lipzen A."/>
            <person name="Lutzoni F."/>
            <person name="Magnuson J."/>
            <person name="Mondo S."/>
            <person name="Nolan M."/>
            <person name="Ohm R."/>
            <person name="Pangilinan J."/>
            <person name="Park H.-J."/>
            <person name="Ramirez L."/>
            <person name="Alfaro M."/>
            <person name="Sun H."/>
            <person name="Tritt A."/>
            <person name="Yoshinaga Y."/>
            <person name="Zwiers L.-H."/>
            <person name="Turgeon B."/>
            <person name="Goodwin S."/>
            <person name="Spatafora J."/>
            <person name="Crous P."/>
            <person name="Grigoriev I."/>
        </authorList>
    </citation>
    <scope>NUCLEOTIDE SEQUENCE</scope>
    <source>
        <strain evidence="2">CBS 121739</strain>
    </source>
</reference>
<dbReference type="RefSeq" id="XP_033597372.1">
    <property type="nucleotide sequence ID" value="XM_033749635.1"/>
</dbReference>
<evidence type="ECO:0000256" key="1">
    <source>
        <dbReference type="SAM" id="MobiDB-lite"/>
    </source>
</evidence>
<feature type="compositionally biased region" description="Low complexity" evidence="1">
    <location>
        <begin position="35"/>
        <end position="50"/>
    </location>
</feature>
<organism evidence="2 3">
    <name type="scientific">Pseudovirgaria hyperparasitica</name>
    <dbReference type="NCBI Taxonomy" id="470096"/>
    <lineage>
        <taxon>Eukaryota</taxon>
        <taxon>Fungi</taxon>
        <taxon>Dikarya</taxon>
        <taxon>Ascomycota</taxon>
        <taxon>Pezizomycotina</taxon>
        <taxon>Dothideomycetes</taxon>
        <taxon>Dothideomycetes incertae sedis</taxon>
        <taxon>Acrospermales</taxon>
        <taxon>Acrospermaceae</taxon>
        <taxon>Pseudovirgaria</taxon>
    </lineage>
</organism>
<name>A0A6A6W1J8_9PEZI</name>
<evidence type="ECO:0000313" key="2">
    <source>
        <dbReference type="EMBL" id="KAF2754921.1"/>
    </source>
</evidence>
<dbReference type="EMBL" id="ML996579">
    <property type="protein sequence ID" value="KAF2754921.1"/>
    <property type="molecule type" value="Genomic_DNA"/>
</dbReference>
<accession>A0A6A6W1J8</accession>
<sequence length="377" mass="40957">MKNSREILMQRVRRECDDLSAPTGNIFVRSFKSQSASTADPLTAPSSPSSANPPPQLPCLLQIPREIRDTIYALVLAEPGSNDLWRQARTPSAADDRTSTLIWLSRGPPSAVKVAKKPTDDRNVQSRSSRGFLARNIPTALFGTCKQTRAEATATLLRMRRIVEICAPTSPNYPFASTFTPPSRPSLQQSPPRQSDHGGFSHVGALSSVIFGWTAGCAVVQCLRNVRIVVRVGGGDCDDVDGLRGTGGFLGLVQAAGHYAEDYAPGVHVEVVLQIGVGVEDDFDFDIGFADGEEGDGVRHGAEEHKGNDAQEKCIALLEGLVEAARKGLWTRELKPVLCVYGSGARIMEWAARYPGWEIEAVVERIRWHVEKVAKEG</sequence>
<proteinExistence type="predicted"/>